<protein>
    <recommendedName>
        <fullName evidence="4">Integral membrane protein</fullName>
    </recommendedName>
</protein>
<evidence type="ECO:0000313" key="3">
    <source>
        <dbReference type="Proteomes" id="UP000186455"/>
    </source>
</evidence>
<keyword evidence="1" id="KW-0812">Transmembrane</keyword>
<evidence type="ECO:0008006" key="4">
    <source>
        <dbReference type="Google" id="ProtNLM"/>
    </source>
</evidence>
<evidence type="ECO:0000313" key="2">
    <source>
        <dbReference type="EMBL" id="OKH94609.1"/>
    </source>
</evidence>
<gene>
    <name evidence="2" type="ORF">AB852_10220</name>
</gene>
<accession>A0A1Q4VA57</accession>
<dbReference type="AlphaFoldDB" id="A0A1Q4VA57"/>
<evidence type="ECO:0000256" key="1">
    <source>
        <dbReference type="SAM" id="Phobius"/>
    </source>
</evidence>
<dbReference type="EMBL" id="LFBV01000002">
    <property type="protein sequence ID" value="OKH94609.1"/>
    <property type="molecule type" value="Genomic_DNA"/>
</dbReference>
<name>A0A1Q4VA57_9ACTN</name>
<feature type="transmembrane region" description="Helical" evidence="1">
    <location>
        <begin position="119"/>
        <end position="139"/>
    </location>
</feature>
<dbReference type="STRING" id="1048205.AB852_10220"/>
<reference evidence="2 3" key="1">
    <citation type="submission" date="2015-06" db="EMBL/GenBank/DDBJ databases">
        <title>Cloning and characterization of the uncialamcin biosynthetic gene cluster.</title>
        <authorList>
            <person name="Yan X."/>
            <person name="Huang T."/>
            <person name="Ge H."/>
            <person name="Shen B."/>
        </authorList>
    </citation>
    <scope>NUCLEOTIDE SEQUENCE [LARGE SCALE GENOMIC DNA]</scope>
    <source>
        <strain evidence="2 3">DCA2648</strain>
    </source>
</reference>
<keyword evidence="1" id="KW-1133">Transmembrane helix</keyword>
<dbReference type="Proteomes" id="UP000186455">
    <property type="component" value="Unassembled WGS sequence"/>
</dbReference>
<feature type="transmembrane region" description="Helical" evidence="1">
    <location>
        <begin position="66"/>
        <end position="82"/>
    </location>
</feature>
<feature type="transmembrane region" description="Helical" evidence="1">
    <location>
        <begin position="94"/>
        <end position="113"/>
    </location>
</feature>
<organism evidence="2 3">
    <name type="scientific">Streptomyces uncialis</name>
    <dbReference type="NCBI Taxonomy" id="1048205"/>
    <lineage>
        <taxon>Bacteria</taxon>
        <taxon>Bacillati</taxon>
        <taxon>Actinomycetota</taxon>
        <taxon>Actinomycetes</taxon>
        <taxon>Kitasatosporales</taxon>
        <taxon>Streptomycetaceae</taxon>
        <taxon>Streptomyces</taxon>
    </lineage>
</organism>
<comment type="caution">
    <text evidence="2">The sequence shown here is derived from an EMBL/GenBank/DDBJ whole genome shotgun (WGS) entry which is preliminary data.</text>
</comment>
<sequence>MTVSYLPILARGEPLRRGGHVEWRLVSAGARAVPEPAATPLVWSGALLGSGLLVGALNQFGDPGEPLWHFVALSALAALLGARARVTAAPGTAGLCWLFFNAFGIPPAGVLTWDSSVDLLRMSLLLGAALAGTAVARVASARTAYRRISPH</sequence>
<proteinExistence type="predicted"/>
<keyword evidence="1" id="KW-0472">Membrane</keyword>
<keyword evidence="3" id="KW-1185">Reference proteome</keyword>